<gene>
    <name evidence="3" type="ORF">NQ315_005024</name>
</gene>
<dbReference type="InterPro" id="IPR003767">
    <property type="entry name" value="Malate/L-lactate_DH-like"/>
</dbReference>
<keyword evidence="2" id="KW-0560">Oxidoreductase</keyword>
<evidence type="ECO:0000256" key="1">
    <source>
        <dbReference type="ARBA" id="ARBA00006056"/>
    </source>
</evidence>
<dbReference type="Gene3D" id="3.30.1370.60">
    <property type="entry name" value="Hypothetical oxidoreductase yiak, domain 2"/>
    <property type="match status" value="1"/>
</dbReference>
<dbReference type="InterPro" id="IPR036111">
    <property type="entry name" value="Mal/L-sulfo/L-lacto_DH-like_sf"/>
</dbReference>
<keyword evidence="4" id="KW-1185">Reference proteome</keyword>
<organism evidence="3 4">
    <name type="scientific">Exocentrus adspersus</name>
    <dbReference type="NCBI Taxonomy" id="1586481"/>
    <lineage>
        <taxon>Eukaryota</taxon>
        <taxon>Metazoa</taxon>
        <taxon>Ecdysozoa</taxon>
        <taxon>Arthropoda</taxon>
        <taxon>Hexapoda</taxon>
        <taxon>Insecta</taxon>
        <taxon>Pterygota</taxon>
        <taxon>Neoptera</taxon>
        <taxon>Endopterygota</taxon>
        <taxon>Coleoptera</taxon>
        <taxon>Polyphaga</taxon>
        <taxon>Cucujiformia</taxon>
        <taxon>Chrysomeloidea</taxon>
        <taxon>Cerambycidae</taxon>
        <taxon>Lamiinae</taxon>
        <taxon>Acanthocinini</taxon>
        <taxon>Exocentrus</taxon>
    </lineage>
</organism>
<dbReference type="Proteomes" id="UP001159042">
    <property type="component" value="Unassembled WGS sequence"/>
</dbReference>
<evidence type="ECO:0000256" key="2">
    <source>
        <dbReference type="ARBA" id="ARBA00023002"/>
    </source>
</evidence>
<evidence type="ECO:0000313" key="4">
    <source>
        <dbReference type="Proteomes" id="UP001159042"/>
    </source>
</evidence>
<dbReference type="AlphaFoldDB" id="A0AAV8VQ64"/>
<proteinExistence type="inferred from homology"/>
<dbReference type="GO" id="GO:0016491">
    <property type="term" value="F:oxidoreductase activity"/>
    <property type="evidence" value="ECO:0007669"/>
    <property type="project" value="UniProtKB-KW"/>
</dbReference>
<name>A0AAV8VQ64_9CUCU</name>
<dbReference type="InterPro" id="IPR043143">
    <property type="entry name" value="Mal/L-sulf/L-lact_DH-like_NADP"/>
</dbReference>
<sequence>MLFLLQKRYSYDDLNIQLPRAWTLNKNIKLDIGEKPLTGQQDYKNIGTNLLVEVLTGILADSNCGPNIPIQKDSKEKNKKREPLNLGHNFIAINPEMFVPNFATRLSRFLNRLRNLEMGSPSIKPSVSCTIYPSWGAESMWQHKPPGREDPKVLSLVSALDPTKKIDLPGDKQRQHMKKVDCAGGTLCFHRTQLLALENISKRLGVPPLELSLYTQGPYEKSKGSPELDLS</sequence>
<dbReference type="PANTHER" id="PTHR11091:SF0">
    <property type="entry name" value="MALATE DEHYDROGENASE"/>
    <property type="match status" value="1"/>
</dbReference>
<dbReference type="PANTHER" id="PTHR11091">
    <property type="entry name" value="OXIDOREDUCTASE-RELATED"/>
    <property type="match status" value="1"/>
</dbReference>
<reference evidence="3 4" key="1">
    <citation type="journal article" date="2023" name="Insect Mol. Biol.">
        <title>Genome sequencing provides insights into the evolution of gene families encoding plant cell wall-degrading enzymes in longhorned beetles.</title>
        <authorList>
            <person name="Shin N.R."/>
            <person name="Okamura Y."/>
            <person name="Kirsch R."/>
            <person name="Pauchet Y."/>
        </authorList>
    </citation>
    <scope>NUCLEOTIDE SEQUENCE [LARGE SCALE GENOMIC DNA]</scope>
    <source>
        <strain evidence="3">EAD_L_NR</strain>
    </source>
</reference>
<accession>A0AAV8VQ64</accession>
<dbReference type="SUPFAM" id="SSF89733">
    <property type="entry name" value="L-sulfolactate dehydrogenase-like"/>
    <property type="match status" value="1"/>
</dbReference>
<dbReference type="EMBL" id="JANEYG010000043">
    <property type="protein sequence ID" value="KAJ8916329.1"/>
    <property type="molecule type" value="Genomic_DNA"/>
</dbReference>
<comment type="similarity">
    <text evidence="1">Belongs to the LDH2/MDH2 oxidoreductase family.</text>
</comment>
<comment type="caution">
    <text evidence="3">The sequence shown here is derived from an EMBL/GenBank/DDBJ whole genome shotgun (WGS) entry which is preliminary data.</text>
</comment>
<evidence type="ECO:0000313" key="3">
    <source>
        <dbReference type="EMBL" id="KAJ8916329.1"/>
    </source>
</evidence>
<protein>
    <submittedName>
        <fullName evidence="3">Uncharacterized protein</fullName>
    </submittedName>
</protein>